<dbReference type="Proteomes" id="UP000279446">
    <property type="component" value="Unassembled WGS sequence"/>
</dbReference>
<name>A0A433Y7I7_9BACL</name>
<accession>A0A433Y7I7</accession>
<organism evidence="1 2">
    <name type="scientific">Paenibacillus anaericanus</name>
    <dbReference type="NCBI Taxonomy" id="170367"/>
    <lineage>
        <taxon>Bacteria</taxon>
        <taxon>Bacillati</taxon>
        <taxon>Bacillota</taxon>
        <taxon>Bacilli</taxon>
        <taxon>Bacillales</taxon>
        <taxon>Paenibacillaceae</taxon>
        <taxon>Paenibacillus</taxon>
    </lineage>
</organism>
<dbReference type="AlphaFoldDB" id="A0A433Y7I7"/>
<keyword evidence="2" id="KW-1185">Reference proteome</keyword>
<comment type="caution">
    <text evidence="1">The sequence shown here is derived from an EMBL/GenBank/DDBJ whole genome shotgun (WGS) entry which is preliminary data.</text>
</comment>
<dbReference type="EMBL" id="RZNY01000012">
    <property type="protein sequence ID" value="RUT45329.1"/>
    <property type="molecule type" value="Genomic_DNA"/>
</dbReference>
<evidence type="ECO:0000313" key="2">
    <source>
        <dbReference type="Proteomes" id="UP000279446"/>
    </source>
</evidence>
<protein>
    <submittedName>
        <fullName evidence="1">Uncharacterized protein</fullName>
    </submittedName>
</protein>
<evidence type="ECO:0000313" key="1">
    <source>
        <dbReference type="EMBL" id="RUT45329.1"/>
    </source>
</evidence>
<gene>
    <name evidence="1" type="ORF">EJP82_15315</name>
</gene>
<sequence length="73" mass="8792">MKSVLLQLSMAIEKEDYSTIYNYKDQLYKLKIYYERQHKLLQGYEKDPQKLQENSGFIISWIEDLDKILSLSL</sequence>
<reference evidence="1 2" key="1">
    <citation type="submission" date="2018-12" db="EMBL/GenBank/DDBJ databases">
        <authorList>
            <person name="Sun L."/>
            <person name="Chen Z."/>
        </authorList>
    </citation>
    <scope>NUCLEOTIDE SEQUENCE [LARGE SCALE GENOMIC DNA]</scope>
    <source>
        <strain evidence="1 2">DSM 15890</strain>
    </source>
</reference>
<proteinExistence type="predicted"/>